<proteinExistence type="predicted"/>
<feature type="transmembrane region" description="Helical" evidence="2">
    <location>
        <begin position="78"/>
        <end position="98"/>
    </location>
</feature>
<evidence type="ECO:0000313" key="4">
    <source>
        <dbReference type="Proteomes" id="UP000237105"/>
    </source>
</evidence>
<feature type="transmembrane region" description="Helical" evidence="2">
    <location>
        <begin position="251"/>
        <end position="271"/>
    </location>
</feature>
<evidence type="ECO:0000313" key="3">
    <source>
        <dbReference type="EMBL" id="PON60404.1"/>
    </source>
</evidence>
<dbReference type="Proteomes" id="UP000237105">
    <property type="component" value="Unassembled WGS sequence"/>
</dbReference>
<comment type="caution">
    <text evidence="3">The sequence shown here is derived from an EMBL/GenBank/DDBJ whole genome shotgun (WGS) entry which is preliminary data.</text>
</comment>
<evidence type="ECO:0008006" key="5">
    <source>
        <dbReference type="Google" id="ProtNLM"/>
    </source>
</evidence>
<feature type="compositionally biased region" description="Pro residues" evidence="1">
    <location>
        <begin position="16"/>
        <end position="25"/>
    </location>
</feature>
<feature type="region of interest" description="Disordered" evidence="1">
    <location>
        <begin position="1"/>
        <end position="41"/>
    </location>
</feature>
<keyword evidence="4" id="KW-1185">Reference proteome</keyword>
<gene>
    <name evidence="3" type="ORF">PanWU01x14_153900</name>
</gene>
<keyword evidence="2" id="KW-1133">Transmembrane helix</keyword>
<accession>A0A2P5CHA0</accession>
<keyword evidence="2" id="KW-0472">Membrane</keyword>
<feature type="compositionally biased region" description="Polar residues" evidence="1">
    <location>
        <begin position="1"/>
        <end position="15"/>
    </location>
</feature>
<dbReference type="EMBL" id="JXTB01000131">
    <property type="protein sequence ID" value="PON60404.1"/>
    <property type="molecule type" value="Genomic_DNA"/>
</dbReference>
<protein>
    <recommendedName>
        <fullName evidence="5">Late embryogenesis abundant protein LEA-2 subgroup domain-containing protein</fullName>
    </recommendedName>
</protein>
<evidence type="ECO:0000256" key="1">
    <source>
        <dbReference type="SAM" id="MobiDB-lite"/>
    </source>
</evidence>
<dbReference type="AlphaFoldDB" id="A0A2P5CHA0"/>
<keyword evidence="2" id="KW-0812">Transmembrane</keyword>
<sequence length="279" mass="30626">MNNNSPHMEKTNNANIPPPPTPPRSLPSSHDRYSSLSSTTPAADNAAATALDIVIGYPAPESKSTHNPNHRKSSGRTCYCAVVTLVILMVFLPLYYMVVLNYPIEAPKLPSFSVSSAFANVSSGDHDHVRGVNLDLDLLRIYNTSLVFDGADLRPFEQAGKEKTTVRISLENITMPVDEYNYYGRAAGVSVLQFDLKAKLRFKGKTLSMQEIPIFVVCKDLKIPISYNATEKVGFKVRKCVVDGSWDSSRAFALVGNGIPVFLLVFVCCLFSSNNSNIN</sequence>
<organism evidence="3 4">
    <name type="scientific">Parasponia andersonii</name>
    <name type="common">Sponia andersonii</name>
    <dbReference type="NCBI Taxonomy" id="3476"/>
    <lineage>
        <taxon>Eukaryota</taxon>
        <taxon>Viridiplantae</taxon>
        <taxon>Streptophyta</taxon>
        <taxon>Embryophyta</taxon>
        <taxon>Tracheophyta</taxon>
        <taxon>Spermatophyta</taxon>
        <taxon>Magnoliopsida</taxon>
        <taxon>eudicotyledons</taxon>
        <taxon>Gunneridae</taxon>
        <taxon>Pentapetalae</taxon>
        <taxon>rosids</taxon>
        <taxon>fabids</taxon>
        <taxon>Rosales</taxon>
        <taxon>Cannabaceae</taxon>
        <taxon>Parasponia</taxon>
    </lineage>
</organism>
<evidence type="ECO:0000256" key="2">
    <source>
        <dbReference type="SAM" id="Phobius"/>
    </source>
</evidence>
<reference evidence="4" key="1">
    <citation type="submission" date="2016-06" db="EMBL/GenBank/DDBJ databases">
        <title>Parallel loss of symbiosis genes in relatives of nitrogen-fixing non-legume Parasponia.</title>
        <authorList>
            <person name="Van Velzen R."/>
            <person name="Holmer R."/>
            <person name="Bu F."/>
            <person name="Rutten L."/>
            <person name="Van Zeijl A."/>
            <person name="Liu W."/>
            <person name="Santuari L."/>
            <person name="Cao Q."/>
            <person name="Sharma T."/>
            <person name="Shen D."/>
            <person name="Roswanjaya Y."/>
            <person name="Wardhani T."/>
            <person name="Kalhor M.S."/>
            <person name="Jansen J."/>
            <person name="Van den Hoogen J."/>
            <person name="Gungor B."/>
            <person name="Hartog M."/>
            <person name="Hontelez J."/>
            <person name="Verver J."/>
            <person name="Yang W.-C."/>
            <person name="Schijlen E."/>
            <person name="Repin R."/>
            <person name="Schilthuizen M."/>
            <person name="Schranz E."/>
            <person name="Heidstra R."/>
            <person name="Miyata K."/>
            <person name="Fedorova E."/>
            <person name="Kohlen W."/>
            <person name="Bisseling T."/>
            <person name="Smit S."/>
            <person name="Geurts R."/>
        </authorList>
    </citation>
    <scope>NUCLEOTIDE SEQUENCE [LARGE SCALE GENOMIC DNA]</scope>
    <source>
        <strain evidence="4">cv. WU1-14</strain>
    </source>
</reference>
<name>A0A2P5CHA0_PARAD</name>